<dbReference type="OrthoDB" id="9813394at2"/>
<dbReference type="PROSITE" id="PS50109">
    <property type="entry name" value="HIS_KIN"/>
    <property type="match status" value="1"/>
</dbReference>
<evidence type="ECO:0000313" key="13">
    <source>
        <dbReference type="Proteomes" id="UP000295325"/>
    </source>
</evidence>
<feature type="transmembrane region" description="Helical" evidence="10">
    <location>
        <begin position="12"/>
        <end position="35"/>
    </location>
</feature>
<dbReference type="InterPro" id="IPR036097">
    <property type="entry name" value="HisK_dim/P_sf"/>
</dbReference>
<protein>
    <recommendedName>
        <fullName evidence="2">histidine kinase</fullName>
        <ecNumber evidence="2">2.7.13.3</ecNumber>
    </recommendedName>
</protein>
<organism evidence="12 13">
    <name type="scientific">Fonticella tunisiensis</name>
    <dbReference type="NCBI Taxonomy" id="1096341"/>
    <lineage>
        <taxon>Bacteria</taxon>
        <taxon>Bacillati</taxon>
        <taxon>Bacillota</taxon>
        <taxon>Clostridia</taxon>
        <taxon>Eubacteriales</taxon>
        <taxon>Clostridiaceae</taxon>
        <taxon>Fonticella</taxon>
    </lineage>
</organism>
<dbReference type="FunFam" id="3.30.565.10:FF:000037">
    <property type="entry name" value="Hybrid sensor histidine kinase/response regulator"/>
    <property type="match status" value="1"/>
</dbReference>
<evidence type="ECO:0000256" key="5">
    <source>
        <dbReference type="ARBA" id="ARBA00022741"/>
    </source>
</evidence>
<dbReference type="InterPro" id="IPR003661">
    <property type="entry name" value="HisK_dim/P_dom"/>
</dbReference>
<dbReference type="Pfam" id="PF00512">
    <property type="entry name" value="HisKA"/>
    <property type="match status" value="1"/>
</dbReference>
<evidence type="ECO:0000256" key="2">
    <source>
        <dbReference type="ARBA" id="ARBA00012438"/>
    </source>
</evidence>
<dbReference type="RefSeq" id="WP_133626962.1">
    <property type="nucleotide sequence ID" value="NZ_SOAZ01000002.1"/>
</dbReference>
<keyword evidence="3" id="KW-0597">Phosphoprotein</keyword>
<keyword evidence="5" id="KW-0547">Nucleotide-binding</keyword>
<keyword evidence="6 12" id="KW-0418">Kinase</keyword>
<evidence type="ECO:0000313" key="12">
    <source>
        <dbReference type="EMBL" id="TDT63299.1"/>
    </source>
</evidence>
<evidence type="ECO:0000256" key="9">
    <source>
        <dbReference type="SAM" id="Coils"/>
    </source>
</evidence>
<feature type="transmembrane region" description="Helical" evidence="10">
    <location>
        <begin position="79"/>
        <end position="100"/>
    </location>
</feature>
<keyword evidence="8" id="KW-0902">Two-component regulatory system</keyword>
<dbReference type="EC" id="2.7.13.3" evidence="2"/>
<dbReference type="Gene3D" id="1.10.287.130">
    <property type="match status" value="1"/>
</dbReference>
<reference evidence="12 13" key="1">
    <citation type="submission" date="2019-03" db="EMBL/GenBank/DDBJ databases">
        <title>Genomic Encyclopedia of Type Strains, Phase IV (KMG-IV): sequencing the most valuable type-strain genomes for metagenomic binning, comparative biology and taxonomic classification.</title>
        <authorList>
            <person name="Goeker M."/>
        </authorList>
    </citation>
    <scope>NUCLEOTIDE SEQUENCE [LARGE SCALE GENOMIC DNA]</scope>
    <source>
        <strain evidence="12 13">DSM 24455</strain>
    </source>
</reference>
<feature type="domain" description="Histidine kinase" evidence="11">
    <location>
        <begin position="408"/>
        <end position="631"/>
    </location>
</feature>
<keyword evidence="10" id="KW-1133">Transmembrane helix</keyword>
<dbReference type="SUPFAM" id="SSF47384">
    <property type="entry name" value="Homodimeric domain of signal transducing histidine kinase"/>
    <property type="match status" value="1"/>
</dbReference>
<dbReference type="CDD" id="cd16922">
    <property type="entry name" value="HATPase_EvgS-ArcB-TorS-like"/>
    <property type="match status" value="1"/>
</dbReference>
<keyword evidence="13" id="KW-1185">Reference proteome</keyword>
<dbReference type="Proteomes" id="UP000295325">
    <property type="component" value="Unassembled WGS sequence"/>
</dbReference>
<evidence type="ECO:0000256" key="10">
    <source>
        <dbReference type="SAM" id="Phobius"/>
    </source>
</evidence>
<feature type="transmembrane region" description="Helical" evidence="10">
    <location>
        <begin position="145"/>
        <end position="162"/>
    </location>
</feature>
<dbReference type="PANTHER" id="PTHR43711:SF26">
    <property type="entry name" value="SENSOR HISTIDINE KINASE RCSC"/>
    <property type="match status" value="1"/>
</dbReference>
<feature type="coiled-coil region" evidence="9">
    <location>
        <begin position="229"/>
        <end position="270"/>
    </location>
</feature>
<evidence type="ECO:0000256" key="8">
    <source>
        <dbReference type="ARBA" id="ARBA00023012"/>
    </source>
</evidence>
<dbReference type="InterPro" id="IPR004358">
    <property type="entry name" value="Sig_transdc_His_kin-like_C"/>
</dbReference>
<dbReference type="Gene3D" id="3.30.565.10">
    <property type="entry name" value="Histidine kinase-like ATPase, C-terminal domain"/>
    <property type="match status" value="1"/>
</dbReference>
<keyword evidence="10" id="KW-0472">Membrane</keyword>
<evidence type="ECO:0000256" key="1">
    <source>
        <dbReference type="ARBA" id="ARBA00000085"/>
    </source>
</evidence>
<dbReference type="SMART" id="SM00091">
    <property type="entry name" value="PAS"/>
    <property type="match status" value="1"/>
</dbReference>
<dbReference type="InterPro" id="IPR000014">
    <property type="entry name" value="PAS"/>
</dbReference>
<dbReference type="AlphaFoldDB" id="A0A4R7KTF7"/>
<keyword evidence="4" id="KW-0808">Transferase</keyword>
<dbReference type="Pfam" id="PF17159">
    <property type="entry name" value="MASE3"/>
    <property type="match status" value="1"/>
</dbReference>
<keyword evidence="9" id="KW-0175">Coiled coil</keyword>
<dbReference type="InterPro" id="IPR005467">
    <property type="entry name" value="His_kinase_dom"/>
</dbReference>
<dbReference type="SMART" id="SM00388">
    <property type="entry name" value="HisKA"/>
    <property type="match status" value="1"/>
</dbReference>
<evidence type="ECO:0000256" key="3">
    <source>
        <dbReference type="ARBA" id="ARBA00022553"/>
    </source>
</evidence>
<sequence>MEGEIIKSYLLFHTLIEMATILIAFSTFIIAFNTYEISKNSYFTFIGIAFGFVGLADFMHTISYKGIGIFRMDNANIAVQFWIIARYLESISLFISLVFVKKSIKPLKVLASYSVILLILCATIYPLGIFPDCFIEGYGLTEFKVISEYIIIVFLIGSAYLLNKNKESLDRNIFECMMAAIGMKILSGIFFTLYKDVYAFYNMLGHIFKLISFYYIYQVMIKKGIKEPYKLLFNRLDEARNDLKNKSNELENIIKQLNIQKSEKKSIEKQLLKSGEYYKMLVEFSNCSIFAHSEGKFLFANSIGAKLLGMNSPDELEGLNIYGFIDPVYHEKIRKEIEEVSKKNITLPPMEFKIISRSGEEILVESMATSFIYNGKPAVLNVLREVSIRKKINEFIEKDRIKTKVFASISHELKTPINVFFASLQLLELYLKNGQSWDKNGQIDKHIKTMKQNCYRLIRLVNNIIDITKIDAGYYKLNLHNYNIVNVIESITLSVAEYAEDKGIELVFDTDVEEKIMACDPEKIERIMLNLISNAVKFTNPGGKIEVNIYDRNEKILISVKDSGIGIPEDKLDIIFEMFSQVESSLARNRQGSGIGLSIVKSLVELHGGNIKAKSEYGKGSEFIIEMPVRVIDETCSMLESGLENDNVEKINIEFSDVYM</sequence>
<gene>
    <name evidence="12" type="ORF">EDD71_10258</name>
</gene>
<evidence type="ECO:0000256" key="4">
    <source>
        <dbReference type="ARBA" id="ARBA00022679"/>
    </source>
</evidence>
<dbReference type="NCBIfam" id="TIGR00229">
    <property type="entry name" value="sensory_box"/>
    <property type="match status" value="1"/>
</dbReference>
<comment type="caution">
    <text evidence="12">The sequence shown here is derived from an EMBL/GenBank/DDBJ whole genome shotgun (WGS) entry which is preliminary data.</text>
</comment>
<dbReference type="Gene3D" id="3.30.450.20">
    <property type="entry name" value="PAS domain"/>
    <property type="match status" value="1"/>
</dbReference>
<dbReference type="PANTHER" id="PTHR43711">
    <property type="entry name" value="TWO-COMPONENT HISTIDINE KINASE"/>
    <property type="match status" value="1"/>
</dbReference>
<comment type="catalytic activity">
    <reaction evidence="1">
        <text>ATP + protein L-histidine = ADP + protein N-phospho-L-histidine.</text>
        <dbReference type="EC" id="2.7.13.3"/>
    </reaction>
</comment>
<dbReference type="InterPro" id="IPR035965">
    <property type="entry name" value="PAS-like_dom_sf"/>
</dbReference>
<feature type="transmembrane region" description="Helical" evidence="10">
    <location>
        <begin position="42"/>
        <end position="59"/>
    </location>
</feature>
<feature type="transmembrane region" description="Helical" evidence="10">
    <location>
        <begin position="199"/>
        <end position="217"/>
    </location>
</feature>
<evidence type="ECO:0000256" key="6">
    <source>
        <dbReference type="ARBA" id="ARBA00022777"/>
    </source>
</evidence>
<accession>A0A4R7KTF7</accession>
<dbReference type="GO" id="GO:0005524">
    <property type="term" value="F:ATP binding"/>
    <property type="evidence" value="ECO:0007669"/>
    <property type="project" value="UniProtKB-KW"/>
</dbReference>
<evidence type="ECO:0000259" key="11">
    <source>
        <dbReference type="PROSITE" id="PS50109"/>
    </source>
</evidence>
<evidence type="ECO:0000256" key="7">
    <source>
        <dbReference type="ARBA" id="ARBA00022840"/>
    </source>
</evidence>
<dbReference type="CDD" id="cd00082">
    <property type="entry name" value="HisKA"/>
    <property type="match status" value="1"/>
</dbReference>
<keyword evidence="7" id="KW-0067">ATP-binding</keyword>
<dbReference type="SUPFAM" id="SSF55874">
    <property type="entry name" value="ATPase domain of HSP90 chaperone/DNA topoisomerase II/histidine kinase"/>
    <property type="match status" value="1"/>
</dbReference>
<name>A0A4R7KTF7_9CLOT</name>
<dbReference type="InterPro" id="IPR050736">
    <property type="entry name" value="Sensor_HK_Regulatory"/>
</dbReference>
<dbReference type="InterPro" id="IPR003594">
    <property type="entry name" value="HATPase_dom"/>
</dbReference>
<dbReference type="SMART" id="SM00387">
    <property type="entry name" value="HATPase_c"/>
    <property type="match status" value="1"/>
</dbReference>
<keyword evidence="10" id="KW-0812">Transmembrane</keyword>
<dbReference type="GO" id="GO:0000155">
    <property type="term" value="F:phosphorelay sensor kinase activity"/>
    <property type="evidence" value="ECO:0007669"/>
    <property type="project" value="InterPro"/>
</dbReference>
<dbReference type="InterPro" id="IPR036890">
    <property type="entry name" value="HATPase_C_sf"/>
</dbReference>
<dbReference type="PRINTS" id="PR00344">
    <property type="entry name" value="BCTRLSENSOR"/>
</dbReference>
<dbReference type="SUPFAM" id="SSF55785">
    <property type="entry name" value="PYP-like sensor domain (PAS domain)"/>
    <property type="match status" value="1"/>
</dbReference>
<proteinExistence type="predicted"/>
<dbReference type="EMBL" id="SOAZ01000002">
    <property type="protein sequence ID" value="TDT63299.1"/>
    <property type="molecule type" value="Genomic_DNA"/>
</dbReference>
<dbReference type="InterPro" id="IPR033425">
    <property type="entry name" value="MASE3"/>
</dbReference>
<feature type="transmembrane region" description="Helical" evidence="10">
    <location>
        <begin position="107"/>
        <end position="125"/>
    </location>
</feature>
<dbReference type="CDD" id="cd00130">
    <property type="entry name" value="PAS"/>
    <property type="match status" value="1"/>
</dbReference>
<dbReference type="Pfam" id="PF02518">
    <property type="entry name" value="HATPase_c"/>
    <property type="match status" value="1"/>
</dbReference>